<dbReference type="OrthoDB" id="9805588at2"/>
<accession>A0A5N7MUH3</accession>
<dbReference type="EMBL" id="VOSK01000408">
    <property type="protein sequence ID" value="MPR30617.1"/>
    <property type="molecule type" value="Genomic_DNA"/>
</dbReference>
<dbReference type="Proteomes" id="UP000403266">
    <property type="component" value="Unassembled WGS sequence"/>
</dbReference>
<sequence length="225" mass="24366">MSATRVFLLAPSLARLIERERGGQLARRGYFPEGPSRSTHVQLEGEAGHLVLVSQHPAGLLEDPTAISRLQAEALLELAAGQVELQNVGMDIGSHTAAIHRLISPGPLDLIAIVFKQDKAARKFQPPAWFGPEVTSDPNYQTRAIALAGLPSPAEVEVTDAALNSLLDILDNRAREPQPHPPQAARAPEASEPALDPEAEQEFDRLNIEDSVIRDLARSLQPQGR</sequence>
<organism evidence="2 3">
    <name type="scientific">Microvirga tunisiensis</name>
    <dbReference type="NCBI Taxonomy" id="2108360"/>
    <lineage>
        <taxon>Bacteria</taxon>
        <taxon>Pseudomonadati</taxon>
        <taxon>Pseudomonadota</taxon>
        <taxon>Alphaproteobacteria</taxon>
        <taxon>Hyphomicrobiales</taxon>
        <taxon>Methylobacteriaceae</taxon>
        <taxon>Microvirga</taxon>
    </lineage>
</organism>
<dbReference type="AlphaFoldDB" id="A0A5N7MUH3"/>
<evidence type="ECO:0000313" key="3">
    <source>
        <dbReference type="Proteomes" id="UP000403266"/>
    </source>
</evidence>
<dbReference type="Gene3D" id="2.40.320.10">
    <property type="entry name" value="Hypothetical Protein Pfu-838710-001"/>
    <property type="match status" value="1"/>
</dbReference>
<evidence type="ECO:0000313" key="2">
    <source>
        <dbReference type="EMBL" id="MPR30617.1"/>
    </source>
</evidence>
<keyword evidence="3" id="KW-1185">Reference proteome</keyword>
<dbReference type="RefSeq" id="WP_152717440.1">
    <property type="nucleotide sequence ID" value="NZ_VOSJ01000436.1"/>
</dbReference>
<comment type="caution">
    <text evidence="2">The sequence shown here is derived from an EMBL/GenBank/DDBJ whole genome shotgun (WGS) entry which is preliminary data.</text>
</comment>
<reference evidence="2 3" key="1">
    <citation type="journal article" date="2019" name="Syst. Appl. Microbiol.">
        <title>Microvirga tunisiensis sp. nov., a root nodule symbiotic bacterium isolated from Lupinus micranthus and L. luteus grown in Northern Tunisia.</title>
        <authorList>
            <person name="Msaddak A."/>
            <person name="Rejili M."/>
            <person name="Duran D."/>
            <person name="Mars M."/>
            <person name="Palacios J.M."/>
            <person name="Ruiz-Argueso T."/>
            <person name="Rey L."/>
            <person name="Imperial J."/>
        </authorList>
    </citation>
    <scope>NUCLEOTIDE SEQUENCE [LARGE SCALE GENOMIC DNA]</scope>
    <source>
        <strain evidence="2 3">Lmie10</strain>
    </source>
</reference>
<protein>
    <submittedName>
        <fullName evidence="2">Uncharacterized protein</fullName>
    </submittedName>
</protein>
<feature type="region of interest" description="Disordered" evidence="1">
    <location>
        <begin position="173"/>
        <end position="208"/>
    </location>
</feature>
<evidence type="ECO:0000256" key="1">
    <source>
        <dbReference type="SAM" id="MobiDB-lite"/>
    </source>
</evidence>
<gene>
    <name evidence="2" type="ORF">FS320_37930</name>
</gene>
<proteinExistence type="predicted"/>
<name>A0A5N7MUH3_9HYPH</name>